<evidence type="ECO:0000256" key="1">
    <source>
        <dbReference type="SAM" id="Phobius"/>
    </source>
</evidence>
<organism evidence="2 3">
    <name type="scientific">Candidatus Giovannonibacteria bacterium RIFCSPLOWO2_01_FULL_46_32</name>
    <dbReference type="NCBI Taxonomy" id="1798353"/>
    <lineage>
        <taxon>Bacteria</taxon>
        <taxon>Candidatus Giovannoniibacteriota</taxon>
    </lineage>
</organism>
<evidence type="ECO:0000313" key="3">
    <source>
        <dbReference type="Proteomes" id="UP000177346"/>
    </source>
</evidence>
<accession>A0A1F5XIB0</accession>
<protein>
    <submittedName>
        <fullName evidence="2">Uncharacterized protein</fullName>
    </submittedName>
</protein>
<comment type="caution">
    <text evidence="2">The sequence shown here is derived from an EMBL/GenBank/DDBJ whole genome shotgun (WGS) entry which is preliminary data.</text>
</comment>
<keyword evidence="1" id="KW-0472">Membrane</keyword>
<name>A0A1F5XIB0_9BACT</name>
<evidence type="ECO:0000313" key="2">
    <source>
        <dbReference type="EMBL" id="OGF87526.1"/>
    </source>
</evidence>
<sequence>MTDEKEIPKIRTLKTDAEIFIKEKKLSQLDIARSAYTAGGGLARPAGGLAEKIKLGLDWKKITYSALAALIIALAGYFFFKLFFAAPQEPQPESPKPAASFLQVEDKKELVFSKSNPGSLISALLNEKQKGLRFDTIIYFPFRMTSKDFIALLSWNPPAGFSDNLNPDFNTLIVYEQASSDLAIIFKAKSFERALAALLEWERTIWFDWKPFLAEEDIKNIARFSWADDIIKNNDARVLKNGPPTGGGKIILGYSIFNKQYVIISTSRAALSTILDRLITLPPR</sequence>
<reference evidence="2 3" key="1">
    <citation type="journal article" date="2016" name="Nat. Commun.">
        <title>Thousands of microbial genomes shed light on interconnected biogeochemical processes in an aquifer system.</title>
        <authorList>
            <person name="Anantharaman K."/>
            <person name="Brown C.T."/>
            <person name="Hug L.A."/>
            <person name="Sharon I."/>
            <person name="Castelle C.J."/>
            <person name="Probst A.J."/>
            <person name="Thomas B.C."/>
            <person name="Singh A."/>
            <person name="Wilkins M.J."/>
            <person name="Karaoz U."/>
            <person name="Brodie E.L."/>
            <person name="Williams K.H."/>
            <person name="Hubbard S.S."/>
            <person name="Banfield J.F."/>
        </authorList>
    </citation>
    <scope>NUCLEOTIDE SEQUENCE [LARGE SCALE GENOMIC DNA]</scope>
</reference>
<dbReference type="Proteomes" id="UP000177346">
    <property type="component" value="Unassembled WGS sequence"/>
</dbReference>
<proteinExistence type="predicted"/>
<dbReference type="EMBL" id="MFIF01000005">
    <property type="protein sequence ID" value="OGF87526.1"/>
    <property type="molecule type" value="Genomic_DNA"/>
</dbReference>
<feature type="transmembrane region" description="Helical" evidence="1">
    <location>
        <begin position="62"/>
        <end position="84"/>
    </location>
</feature>
<keyword evidence="1" id="KW-0812">Transmembrane</keyword>
<gene>
    <name evidence="2" type="ORF">A3B19_03015</name>
</gene>
<keyword evidence="1" id="KW-1133">Transmembrane helix</keyword>
<dbReference type="AlphaFoldDB" id="A0A1F5XIB0"/>